<feature type="region of interest" description="Disordered" evidence="1">
    <location>
        <begin position="113"/>
        <end position="183"/>
    </location>
</feature>
<accession>Q8N503</accession>
<reference evidence="2" key="1">
    <citation type="journal article" date="2004" name="Genome Res.">
        <title>The status, quality, and expansion of the NIH full-length cDNA project: the Mammalian Gene Collection (MGC).</title>
        <authorList>
            <consortium name="The MGC Project Team"/>
            <person name="Gerhard D.S."/>
            <person name="Wagner L."/>
            <person name="Feingold E.A."/>
            <person name="Shenmen C.M."/>
            <person name="Grouse L.H."/>
            <person name="Schuler G."/>
            <person name="Klein S.L."/>
            <person name="Old S."/>
            <person name="Rasooly R."/>
            <person name="Good P."/>
            <person name="Guyer M."/>
            <person name="Peck A.M."/>
            <person name="Derge J.G."/>
            <person name="Lipman D."/>
            <person name="Collins F.S."/>
            <person name="Jang W."/>
            <person name="Sherry S."/>
            <person name="Feolo M."/>
            <person name="Misquitta L."/>
            <person name="Lee E."/>
            <person name="Rotmistrovsky K."/>
            <person name="Greenhut S.F."/>
            <person name="Schaefer C.F."/>
            <person name="Buetow K."/>
            <person name="Bonner T.I."/>
            <person name="Haussler D."/>
            <person name="Kent J."/>
            <person name="Kiekhaus M."/>
            <person name="Furey T."/>
            <person name="Brent M."/>
            <person name="Prange C."/>
            <person name="Schreiber K."/>
            <person name="Shapiro N."/>
            <person name="Bhat N.K."/>
            <person name="Hopkins R.F."/>
            <person name="Hsie F."/>
            <person name="Driscoll T."/>
            <person name="Soares M.B."/>
            <person name="Casavant T.L."/>
            <person name="Scheetz T.E."/>
            <person name="Brown-stein M.J."/>
            <person name="Usdin T.B."/>
            <person name="Toshiyuki S."/>
            <person name="Carninci P."/>
            <person name="Piao Y."/>
            <person name="Dudekula D.B."/>
            <person name="Ko M.S."/>
            <person name="Kawakami K."/>
            <person name="Suzuki Y."/>
            <person name="Sugano S."/>
            <person name="Gruber C.E."/>
            <person name="Smith M.R."/>
            <person name="Simmons B."/>
            <person name="Moore T."/>
            <person name="Waterman R."/>
            <person name="Johnson S.L."/>
            <person name="Ruan Y."/>
            <person name="Wei C.L."/>
            <person name="Mathavan S."/>
            <person name="Gunaratne P.H."/>
            <person name="Wu J."/>
            <person name="Garcia A.M."/>
            <person name="Hulyk S.W."/>
            <person name="Fuh E."/>
            <person name="Yuan Y."/>
            <person name="Sneed A."/>
            <person name="Kowis C."/>
            <person name="Hodgson A."/>
            <person name="Muzny D.M."/>
            <person name="McPherson J."/>
            <person name="Gibbs R.A."/>
            <person name="Fahey J."/>
            <person name="Helton E."/>
            <person name="Ketteman M."/>
            <person name="Madan A."/>
            <person name="Rodrigues S."/>
            <person name="Sanchez A."/>
            <person name="Whiting M."/>
            <person name="Madari A."/>
            <person name="Young A.C."/>
            <person name="Wetherby K.D."/>
            <person name="Granite S.J."/>
            <person name="Kwong P.N."/>
            <person name="Brinkley C.P."/>
            <person name="Pearson R.L."/>
            <person name="Bouffard G.G."/>
            <person name="Blakesly R.W."/>
            <person name="Green E.D."/>
            <person name="Dickson M.C."/>
            <person name="Rodriguez A.C."/>
            <person name="Grimwood J."/>
            <person name="Schmutz J."/>
            <person name="Myers R.M."/>
            <person name="Butterfield Y.S."/>
            <person name="Griffith M."/>
            <person name="Griffith O.L."/>
            <person name="Krzywinski M.I."/>
            <person name="Liao N."/>
            <person name="Morin R."/>
            <person name="Morrin R."/>
            <person name="Palmquist D."/>
            <person name="Petrescu A.S."/>
            <person name="Skalska U."/>
            <person name="Smailus D.E."/>
            <person name="Stott J.M."/>
            <person name="Schnerch A."/>
            <person name="Schein J.E."/>
            <person name="Jones S.J."/>
            <person name="Holt R.A."/>
            <person name="Baross A."/>
            <person name="Marra M.A."/>
            <person name="Clifton S."/>
            <person name="Makowski K.A."/>
            <person name="Bosak S."/>
            <person name="Malek J."/>
        </authorList>
    </citation>
    <scope>NUCLEOTIDE SEQUENCE [LARGE SCALE MRNA]</scope>
    <source>
        <tissue evidence="2">Pancreas</tissue>
    </source>
</reference>
<feature type="compositionally biased region" description="Basic and acidic residues" evidence="1">
    <location>
        <begin position="148"/>
        <end position="170"/>
    </location>
</feature>
<proteinExistence type="evidence at transcript level"/>
<dbReference type="ChiTaRS" id="LOC100049716">
    <property type="organism name" value="human"/>
</dbReference>
<gene>
    <name evidence="2" type="primary">LOC100049716</name>
</gene>
<dbReference type="PeptideAtlas" id="Q8N503"/>
<organism evidence="2">
    <name type="scientific">Homo sapiens</name>
    <name type="common">Human</name>
    <dbReference type="NCBI Taxonomy" id="9606"/>
    <lineage>
        <taxon>Eukaryota</taxon>
        <taxon>Metazoa</taxon>
        <taxon>Chordata</taxon>
        <taxon>Craniata</taxon>
        <taxon>Vertebrata</taxon>
        <taxon>Euteleostomi</taxon>
        <taxon>Mammalia</taxon>
        <taxon>Eutheria</taxon>
        <taxon>Euarchontoglires</taxon>
        <taxon>Primates</taxon>
        <taxon>Haplorrhini</taxon>
        <taxon>Catarrhini</taxon>
        <taxon>Hominidae</taxon>
        <taxon>Homo</taxon>
    </lineage>
</organism>
<dbReference type="AlphaFoldDB" id="Q8N503"/>
<feature type="region of interest" description="Disordered" evidence="1">
    <location>
        <begin position="266"/>
        <end position="292"/>
    </location>
</feature>
<feature type="non-terminal residue" evidence="2">
    <location>
        <position position="1"/>
    </location>
</feature>
<protein>
    <submittedName>
        <fullName evidence="2">LOC100049716 protein</fullName>
    </submittedName>
</protein>
<evidence type="ECO:0000256" key="1">
    <source>
        <dbReference type="SAM" id="MobiDB-lite"/>
    </source>
</evidence>
<feature type="compositionally biased region" description="Pro residues" evidence="1">
    <location>
        <begin position="45"/>
        <end position="58"/>
    </location>
</feature>
<dbReference type="EMBL" id="BC033133">
    <property type="protein sequence ID" value="AAH33133.1"/>
    <property type="molecule type" value="mRNA"/>
</dbReference>
<feature type="compositionally biased region" description="Low complexity" evidence="1">
    <location>
        <begin position="1"/>
        <end position="11"/>
    </location>
</feature>
<sequence>PAGPAAAASSARRPRIPAIPPSRPAGYGRLRSAGTFTSRGQAPSPRDPAPLLPAPLCPPAAAQASSRGHRGLQEHPRPVLLAHSAPPVTLSDPPVLPSGGAAVWRLCTVAASQPRSPAPGGEGRVAFLSPRRKGSQLQSRQPSGLHPLRRDAAHKLGRGEGKKDPIREHGFVPGTVPHVPSLNPPKTCGACRHFRAGDEETEARRDEALYGHRAAALQRSQSQRFVLSGGRLSHASPQRVCHQPRDGVKVPERRNHGLHCCLSISGSATGRLPGGQSFPGTPLSTTELESAS</sequence>
<feature type="compositionally biased region" description="Polar residues" evidence="1">
    <location>
        <begin position="278"/>
        <end position="292"/>
    </location>
</feature>
<feature type="region of interest" description="Disordered" evidence="1">
    <location>
        <begin position="1"/>
        <end position="78"/>
    </location>
</feature>
<evidence type="ECO:0000313" key="2">
    <source>
        <dbReference type="EMBL" id="AAH33133.1"/>
    </source>
</evidence>
<name>Q8N503_HUMAN</name>